<evidence type="ECO:0000313" key="5">
    <source>
        <dbReference type="Ensembl" id="ENSMLUP00000019492.1"/>
    </source>
</evidence>
<name>G1Q709_MYOLU</name>
<dbReference type="HOGENOM" id="CLU_026535_1_0_1"/>
<dbReference type="STRING" id="59463.ENSMLUP00000019492"/>
<dbReference type="Gene3D" id="3.40.1370.10">
    <property type="match status" value="1"/>
</dbReference>
<dbReference type="GeneTree" id="ENSGT00390000018145"/>
<evidence type="ECO:0000256" key="1">
    <source>
        <dbReference type="ARBA" id="ARBA00010528"/>
    </source>
</evidence>
<dbReference type="GO" id="GO:1990904">
    <property type="term" value="C:ribonucleoprotein complex"/>
    <property type="evidence" value="ECO:0007669"/>
    <property type="project" value="UniProtKB-KW"/>
</dbReference>
<reference evidence="5" key="2">
    <citation type="submission" date="2025-08" db="UniProtKB">
        <authorList>
            <consortium name="Ensembl"/>
        </authorList>
    </citation>
    <scope>IDENTIFICATION</scope>
</reference>
<protein>
    <submittedName>
        <fullName evidence="5">Uncharacterized protein</fullName>
    </submittedName>
</protein>
<accession>G1Q709</accession>
<proteinExistence type="inferred from homology"/>
<keyword evidence="3" id="KW-0687">Ribonucleoprotein</keyword>
<keyword evidence="6" id="KW-1185">Reference proteome</keyword>
<dbReference type="AlphaFoldDB" id="G1Q709"/>
<evidence type="ECO:0000256" key="2">
    <source>
        <dbReference type="ARBA" id="ARBA00022980"/>
    </source>
</evidence>
<dbReference type="SUPFAM" id="SSF52166">
    <property type="entry name" value="Ribosomal protein L4"/>
    <property type="match status" value="1"/>
</dbReference>
<dbReference type="InParanoid" id="G1Q709"/>
<dbReference type="GO" id="GO:0005840">
    <property type="term" value="C:ribosome"/>
    <property type="evidence" value="ECO:0007669"/>
    <property type="project" value="UniProtKB-KW"/>
</dbReference>
<organism evidence="5 6">
    <name type="scientific">Myotis lucifugus</name>
    <name type="common">Little brown bat</name>
    <dbReference type="NCBI Taxonomy" id="59463"/>
    <lineage>
        <taxon>Eukaryota</taxon>
        <taxon>Metazoa</taxon>
        <taxon>Chordata</taxon>
        <taxon>Craniata</taxon>
        <taxon>Vertebrata</taxon>
        <taxon>Euteleostomi</taxon>
        <taxon>Mammalia</taxon>
        <taxon>Eutheria</taxon>
        <taxon>Laurasiatheria</taxon>
        <taxon>Chiroptera</taxon>
        <taxon>Yangochiroptera</taxon>
        <taxon>Vespertilionidae</taxon>
        <taxon>Myotis</taxon>
    </lineage>
</organism>
<feature type="region of interest" description="Disordered" evidence="4">
    <location>
        <begin position="142"/>
        <end position="173"/>
    </location>
</feature>
<dbReference type="GO" id="GO:0003735">
    <property type="term" value="F:structural constituent of ribosome"/>
    <property type="evidence" value="ECO:0007669"/>
    <property type="project" value="InterPro"/>
</dbReference>
<reference evidence="5 6" key="1">
    <citation type="journal article" date="2011" name="Nature">
        <title>A high-resolution map of human evolutionary constraint using 29 mammals.</title>
        <authorList>
            <person name="Lindblad-Toh K."/>
            <person name="Garber M."/>
            <person name="Zuk O."/>
            <person name="Lin M.F."/>
            <person name="Parker B.J."/>
            <person name="Washietl S."/>
            <person name="Kheradpour P."/>
            <person name="Ernst J."/>
            <person name="Jordan G."/>
            <person name="Mauceli E."/>
            <person name="Ward L.D."/>
            <person name="Lowe C.B."/>
            <person name="Holloway A.K."/>
            <person name="Clamp M."/>
            <person name="Gnerre S."/>
            <person name="Alfoldi J."/>
            <person name="Beal K."/>
            <person name="Chang J."/>
            <person name="Clawson H."/>
            <person name="Cuff J."/>
            <person name="Di Palma F."/>
            <person name="Fitzgerald S."/>
            <person name="Flicek P."/>
            <person name="Guttman M."/>
            <person name="Hubisz M.J."/>
            <person name="Jaffe D.B."/>
            <person name="Jungreis I."/>
            <person name="Kent W.J."/>
            <person name="Kostka D."/>
            <person name="Lara M."/>
            <person name="Martins A.L."/>
            <person name="Massingham T."/>
            <person name="Moltke I."/>
            <person name="Raney B.J."/>
            <person name="Rasmussen M.D."/>
            <person name="Robinson J."/>
            <person name="Stark A."/>
            <person name="Vilella A.J."/>
            <person name="Wen J."/>
            <person name="Xie X."/>
            <person name="Zody M.C."/>
            <person name="Baldwin J."/>
            <person name="Bloom T."/>
            <person name="Chin C.W."/>
            <person name="Heiman D."/>
            <person name="Nicol R."/>
            <person name="Nusbaum C."/>
            <person name="Young S."/>
            <person name="Wilkinson J."/>
            <person name="Worley K.C."/>
            <person name="Kovar C.L."/>
            <person name="Muzny D.M."/>
            <person name="Gibbs R.A."/>
            <person name="Cree A."/>
            <person name="Dihn H.H."/>
            <person name="Fowler G."/>
            <person name="Jhangiani S."/>
            <person name="Joshi V."/>
            <person name="Lee S."/>
            <person name="Lewis L.R."/>
            <person name="Nazareth L.V."/>
            <person name="Okwuonu G."/>
            <person name="Santibanez J."/>
            <person name="Warren W.C."/>
            <person name="Mardis E.R."/>
            <person name="Weinstock G.M."/>
            <person name="Wilson R.K."/>
            <person name="Delehaunty K."/>
            <person name="Dooling D."/>
            <person name="Fronik C."/>
            <person name="Fulton L."/>
            <person name="Fulton B."/>
            <person name="Graves T."/>
            <person name="Minx P."/>
            <person name="Sodergren E."/>
            <person name="Birney E."/>
            <person name="Margulies E.H."/>
            <person name="Herrero J."/>
            <person name="Green E.D."/>
            <person name="Haussler D."/>
            <person name="Siepel A."/>
            <person name="Goldman N."/>
            <person name="Pollard K.S."/>
            <person name="Pedersen J.S."/>
            <person name="Lander E.S."/>
            <person name="Kellis M."/>
        </authorList>
    </citation>
    <scope>NUCLEOTIDE SEQUENCE [LARGE SCALE GENOMIC DNA]</scope>
</reference>
<comment type="similarity">
    <text evidence="1">Belongs to the universal ribosomal protein uL4 family.</text>
</comment>
<feature type="compositionally biased region" description="Basic and acidic residues" evidence="4">
    <location>
        <begin position="154"/>
        <end position="173"/>
    </location>
</feature>
<dbReference type="EMBL" id="AAPE02020545">
    <property type="status" value="NOT_ANNOTATED_CDS"/>
    <property type="molecule type" value="Genomic_DNA"/>
</dbReference>
<dbReference type="InterPro" id="IPR045240">
    <property type="entry name" value="Ribosomal_uL4_euk/arch"/>
</dbReference>
<evidence type="ECO:0000256" key="4">
    <source>
        <dbReference type="SAM" id="MobiDB-lite"/>
    </source>
</evidence>
<dbReference type="InterPro" id="IPR023574">
    <property type="entry name" value="Ribosomal_uL4_dom_sf"/>
</dbReference>
<evidence type="ECO:0000256" key="3">
    <source>
        <dbReference type="ARBA" id="ARBA00023274"/>
    </source>
</evidence>
<dbReference type="PANTHER" id="PTHR19431">
    <property type="entry name" value="60S RIBOSOMAL PROTEIN L4"/>
    <property type="match status" value="1"/>
</dbReference>
<evidence type="ECO:0000313" key="6">
    <source>
        <dbReference type="Proteomes" id="UP000001074"/>
    </source>
</evidence>
<sequence length="173" mass="19669">KCKTWHDIQKVHASHRMELQGKMRTRCHIQHRGPCIINNEDKGIIKAFRGIPAITLLNVSELNILKIAPGGHVGCVCIGTSVSHKLDYLFDTRSKAASLKSNYNLPMHTKLNTEPSNQIRMRFQARSLWERRKGRRLLVEKAFGGKKAAATKKPAAEKPTENKPTTEEKKLWH</sequence>
<dbReference type="eggNOG" id="KOG1475">
    <property type="taxonomic scope" value="Eukaryota"/>
</dbReference>
<feature type="compositionally biased region" description="Low complexity" evidence="4">
    <location>
        <begin position="142"/>
        <end position="153"/>
    </location>
</feature>
<dbReference type="GO" id="GO:0006412">
    <property type="term" value="P:translation"/>
    <property type="evidence" value="ECO:0007669"/>
    <property type="project" value="InterPro"/>
</dbReference>
<reference evidence="5" key="3">
    <citation type="submission" date="2025-09" db="UniProtKB">
        <authorList>
            <consortium name="Ensembl"/>
        </authorList>
    </citation>
    <scope>IDENTIFICATION</scope>
</reference>
<dbReference type="Proteomes" id="UP000001074">
    <property type="component" value="Unassembled WGS sequence"/>
</dbReference>
<keyword evidence="2" id="KW-0689">Ribosomal protein</keyword>
<dbReference type="Ensembl" id="ENSMLUT00000030200.1">
    <property type="protein sequence ID" value="ENSMLUP00000019492.1"/>
    <property type="gene ID" value="ENSMLUG00000022493.1"/>
</dbReference>